<keyword evidence="3 6" id="KW-0479">Metal-binding</keyword>
<sequence length="235" mass="24257">MPALRPSIPVAAALLAAVLALPAVAPAETVAQFVQRRCAECHGRTGVSKEHDDPKLAGQKPAYLRAQLRAFRSGARKSDEMQEVAADLSDAQIAVLADYFAAQTPQPDPPADPALARAGAQVFNARGRGVPPCAACHRDSGTGWRGGPGYGGAMGRGPGMGHGLGMMGGGMMGGTMAMSDPALTPRLNGQHAAYLEATLDDFAKGIRPSPDMQHAAAVLTPPERKAVAAYLSGLR</sequence>
<dbReference type="InterPro" id="IPR050597">
    <property type="entry name" value="Cytochrome_c_Oxidase_Subunit"/>
</dbReference>
<proteinExistence type="predicted"/>
<dbReference type="Proteomes" id="UP001595443">
    <property type="component" value="Unassembled WGS sequence"/>
</dbReference>
<comment type="caution">
    <text evidence="9">The sequence shown here is derived from an EMBL/GenBank/DDBJ whole genome shotgun (WGS) entry which is preliminary data.</text>
</comment>
<keyword evidence="4" id="KW-0249">Electron transport</keyword>
<dbReference type="InterPro" id="IPR036909">
    <property type="entry name" value="Cyt_c-like_dom_sf"/>
</dbReference>
<feature type="signal peptide" evidence="7">
    <location>
        <begin position="1"/>
        <end position="27"/>
    </location>
</feature>
<feature type="chain" id="PRO_5047224122" evidence="7">
    <location>
        <begin position="28"/>
        <end position="235"/>
    </location>
</feature>
<evidence type="ECO:0000256" key="5">
    <source>
        <dbReference type="ARBA" id="ARBA00023004"/>
    </source>
</evidence>
<dbReference type="RefSeq" id="WP_377834253.1">
    <property type="nucleotide sequence ID" value="NZ_JBHRSK010000013.1"/>
</dbReference>
<keyword evidence="1" id="KW-0813">Transport</keyword>
<dbReference type="Pfam" id="PF00034">
    <property type="entry name" value="Cytochrom_C"/>
    <property type="match status" value="1"/>
</dbReference>
<reference evidence="10" key="1">
    <citation type="journal article" date="2019" name="Int. J. Syst. Evol. Microbiol.">
        <title>The Global Catalogue of Microorganisms (GCM) 10K type strain sequencing project: providing services to taxonomists for standard genome sequencing and annotation.</title>
        <authorList>
            <consortium name="The Broad Institute Genomics Platform"/>
            <consortium name="The Broad Institute Genome Sequencing Center for Infectious Disease"/>
            <person name="Wu L."/>
            <person name="Ma J."/>
        </authorList>
    </citation>
    <scope>NUCLEOTIDE SEQUENCE [LARGE SCALE GENOMIC DNA]</scope>
    <source>
        <strain evidence="10">KCTC 62192</strain>
    </source>
</reference>
<feature type="domain" description="Cytochrome c" evidence="8">
    <location>
        <begin position="22"/>
        <end position="104"/>
    </location>
</feature>
<name>A0ABV7AJG9_9RHOB</name>
<keyword evidence="5 6" id="KW-0408">Iron</keyword>
<dbReference type="PROSITE" id="PS51007">
    <property type="entry name" value="CYTC"/>
    <property type="match status" value="2"/>
</dbReference>
<evidence type="ECO:0000256" key="4">
    <source>
        <dbReference type="ARBA" id="ARBA00022982"/>
    </source>
</evidence>
<dbReference type="Pfam" id="PF13442">
    <property type="entry name" value="Cytochrome_CBB3"/>
    <property type="match status" value="1"/>
</dbReference>
<evidence type="ECO:0000256" key="3">
    <source>
        <dbReference type="ARBA" id="ARBA00022723"/>
    </source>
</evidence>
<evidence type="ECO:0000256" key="7">
    <source>
        <dbReference type="SAM" id="SignalP"/>
    </source>
</evidence>
<dbReference type="PANTHER" id="PTHR33751:SF9">
    <property type="entry name" value="CYTOCHROME C4"/>
    <property type="match status" value="1"/>
</dbReference>
<keyword evidence="2 6" id="KW-0349">Heme</keyword>
<dbReference type="InterPro" id="IPR009056">
    <property type="entry name" value="Cyt_c-like_dom"/>
</dbReference>
<evidence type="ECO:0000313" key="9">
    <source>
        <dbReference type="EMBL" id="MFC2969544.1"/>
    </source>
</evidence>
<dbReference type="PANTHER" id="PTHR33751">
    <property type="entry name" value="CBB3-TYPE CYTOCHROME C OXIDASE SUBUNIT FIXP"/>
    <property type="match status" value="1"/>
</dbReference>
<evidence type="ECO:0000256" key="6">
    <source>
        <dbReference type="PROSITE-ProRule" id="PRU00433"/>
    </source>
</evidence>
<keyword evidence="7" id="KW-0732">Signal</keyword>
<protein>
    <submittedName>
        <fullName evidence="9">C-type cytochrome</fullName>
    </submittedName>
</protein>
<evidence type="ECO:0000256" key="1">
    <source>
        <dbReference type="ARBA" id="ARBA00022448"/>
    </source>
</evidence>
<accession>A0ABV7AJG9</accession>
<evidence type="ECO:0000259" key="8">
    <source>
        <dbReference type="PROSITE" id="PS51007"/>
    </source>
</evidence>
<keyword evidence="10" id="KW-1185">Reference proteome</keyword>
<feature type="domain" description="Cytochrome c" evidence="8">
    <location>
        <begin position="114"/>
        <end position="235"/>
    </location>
</feature>
<organism evidence="9 10">
    <name type="scientific">Acidimangrovimonas pyrenivorans</name>
    <dbReference type="NCBI Taxonomy" id="2030798"/>
    <lineage>
        <taxon>Bacteria</taxon>
        <taxon>Pseudomonadati</taxon>
        <taxon>Pseudomonadota</taxon>
        <taxon>Alphaproteobacteria</taxon>
        <taxon>Rhodobacterales</taxon>
        <taxon>Paracoccaceae</taxon>
        <taxon>Acidimangrovimonas</taxon>
    </lineage>
</organism>
<dbReference type="Gene3D" id="1.10.760.10">
    <property type="entry name" value="Cytochrome c-like domain"/>
    <property type="match status" value="2"/>
</dbReference>
<evidence type="ECO:0000313" key="10">
    <source>
        <dbReference type="Proteomes" id="UP001595443"/>
    </source>
</evidence>
<dbReference type="SUPFAM" id="SSF46626">
    <property type="entry name" value="Cytochrome c"/>
    <property type="match status" value="2"/>
</dbReference>
<dbReference type="EMBL" id="JBHRSK010000013">
    <property type="protein sequence ID" value="MFC2969544.1"/>
    <property type="molecule type" value="Genomic_DNA"/>
</dbReference>
<gene>
    <name evidence="9" type="ORF">ACFOES_15700</name>
</gene>
<evidence type="ECO:0000256" key="2">
    <source>
        <dbReference type="ARBA" id="ARBA00022617"/>
    </source>
</evidence>